<evidence type="ECO:0000313" key="2">
    <source>
        <dbReference type="Proteomes" id="UP001442494"/>
    </source>
</evidence>
<sequence length="118" mass="13748">MNPKWVGWWKQNIVEIAQGMYATEALLFYHRSNQGSDRFWCTRSKKHLAPIVRPGDMSFDVSLRYKIKEVPQRRCWVSPDACHKGTDTFLKAITQGTQLRFPSSQNLYITEECFGLFG</sequence>
<reference evidence="1 2" key="1">
    <citation type="submission" date="2022-04" db="EMBL/GenBank/DDBJ databases">
        <title>Positive selection, recombination, and allopatry shape intraspecific diversity of widespread and dominant cyanobacteria.</title>
        <authorList>
            <person name="Wei J."/>
            <person name="Shu W."/>
            <person name="Hu C."/>
        </authorList>
    </citation>
    <scope>NUCLEOTIDE SEQUENCE [LARGE SCALE GENOMIC DNA]</scope>
    <source>
        <strain evidence="1 2">GB2-A5</strain>
    </source>
</reference>
<proteinExistence type="predicted"/>
<dbReference type="Proteomes" id="UP001442494">
    <property type="component" value="Unassembled WGS sequence"/>
</dbReference>
<gene>
    <name evidence="1" type="ORF">NDI37_03085</name>
</gene>
<protein>
    <submittedName>
        <fullName evidence="1">Uncharacterized protein</fullName>
    </submittedName>
</protein>
<dbReference type="EMBL" id="JAMPKK010000004">
    <property type="protein sequence ID" value="MEP0863450.1"/>
    <property type="molecule type" value="Genomic_DNA"/>
</dbReference>
<evidence type="ECO:0000313" key="1">
    <source>
        <dbReference type="EMBL" id="MEP0863450.1"/>
    </source>
</evidence>
<name>A0ABV0JJL4_9CYAN</name>
<dbReference type="RefSeq" id="WP_190421976.1">
    <property type="nucleotide sequence ID" value="NZ_JAMPKK010000004.1"/>
</dbReference>
<comment type="caution">
    <text evidence="1">The sequence shown here is derived from an EMBL/GenBank/DDBJ whole genome shotgun (WGS) entry which is preliminary data.</text>
</comment>
<keyword evidence="2" id="KW-1185">Reference proteome</keyword>
<accession>A0ABV0JJL4</accession>
<organism evidence="1 2">
    <name type="scientific">Funiculus sociatus GB2-A5</name>
    <dbReference type="NCBI Taxonomy" id="2933946"/>
    <lineage>
        <taxon>Bacteria</taxon>
        <taxon>Bacillati</taxon>
        <taxon>Cyanobacteriota</taxon>
        <taxon>Cyanophyceae</taxon>
        <taxon>Coleofasciculales</taxon>
        <taxon>Coleofasciculaceae</taxon>
        <taxon>Funiculus</taxon>
    </lineage>
</organism>